<dbReference type="GO" id="GO:0016616">
    <property type="term" value="F:oxidoreductase activity, acting on the CH-OH group of donors, NAD or NADP as acceptor"/>
    <property type="evidence" value="ECO:0007669"/>
    <property type="project" value="UniProtKB-ARBA"/>
</dbReference>
<dbReference type="PRINTS" id="PR00080">
    <property type="entry name" value="SDRFAMILY"/>
</dbReference>
<evidence type="ECO:0000256" key="2">
    <source>
        <dbReference type="ARBA" id="ARBA00023002"/>
    </source>
</evidence>
<dbReference type="SMART" id="SM00822">
    <property type="entry name" value="PKS_KR"/>
    <property type="match status" value="1"/>
</dbReference>
<proteinExistence type="inferred from homology"/>
<organism evidence="5 6">
    <name type="scientific">Rhodotorula diobovata</name>
    <dbReference type="NCBI Taxonomy" id="5288"/>
    <lineage>
        <taxon>Eukaryota</taxon>
        <taxon>Fungi</taxon>
        <taxon>Dikarya</taxon>
        <taxon>Basidiomycota</taxon>
        <taxon>Pucciniomycotina</taxon>
        <taxon>Microbotryomycetes</taxon>
        <taxon>Sporidiobolales</taxon>
        <taxon>Sporidiobolaceae</taxon>
        <taxon>Rhodotorula</taxon>
    </lineage>
</organism>
<comment type="similarity">
    <text evidence="1 3">Belongs to the short-chain dehydrogenases/reductases (SDR) family.</text>
</comment>
<keyword evidence="2" id="KW-0560">Oxidoreductase</keyword>
<dbReference type="PANTHER" id="PTHR42901">
    <property type="entry name" value="ALCOHOL DEHYDROGENASE"/>
    <property type="match status" value="1"/>
</dbReference>
<dbReference type="AlphaFoldDB" id="A0A5C5FZT8"/>
<dbReference type="InterPro" id="IPR057326">
    <property type="entry name" value="KR_dom"/>
</dbReference>
<dbReference type="OrthoDB" id="6251714at2759"/>
<evidence type="ECO:0000256" key="3">
    <source>
        <dbReference type="RuleBase" id="RU000363"/>
    </source>
</evidence>
<dbReference type="PRINTS" id="PR00081">
    <property type="entry name" value="GDHRDH"/>
</dbReference>
<dbReference type="STRING" id="5288.A0A5C5FZT8"/>
<gene>
    <name evidence="5" type="ORF">DMC30DRAFT_349453</name>
</gene>
<dbReference type="Pfam" id="PF00106">
    <property type="entry name" value="adh_short"/>
    <property type="match status" value="1"/>
</dbReference>
<dbReference type="EMBL" id="SOZI01000030">
    <property type="protein sequence ID" value="TNY22175.1"/>
    <property type="molecule type" value="Genomic_DNA"/>
</dbReference>
<dbReference type="Proteomes" id="UP000311382">
    <property type="component" value="Unassembled WGS sequence"/>
</dbReference>
<feature type="domain" description="Ketoreductase" evidence="4">
    <location>
        <begin position="13"/>
        <end position="201"/>
    </location>
</feature>
<dbReference type="SUPFAM" id="SSF51735">
    <property type="entry name" value="NAD(P)-binding Rossmann-fold domains"/>
    <property type="match status" value="1"/>
</dbReference>
<evidence type="ECO:0000259" key="4">
    <source>
        <dbReference type="SMART" id="SM00822"/>
    </source>
</evidence>
<comment type="caution">
    <text evidence="5">The sequence shown here is derived from an EMBL/GenBank/DDBJ whole genome shotgun (WGS) entry which is preliminary data.</text>
</comment>
<dbReference type="InterPro" id="IPR036291">
    <property type="entry name" value="NAD(P)-bd_dom_sf"/>
</dbReference>
<dbReference type="InterPro" id="IPR002347">
    <property type="entry name" value="SDR_fam"/>
</dbReference>
<reference evidence="5 6" key="1">
    <citation type="submission" date="2019-03" db="EMBL/GenBank/DDBJ databases">
        <title>Rhodosporidium diobovatum UCD-FST 08-225 genome sequencing, assembly, and annotation.</title>
        <authorList>
            <person name="Fakankun I.U."/>
            <person name="Fristensky B."/>
            <person name="Levin D.B."/>
        </authorList>
    </citation>
    <scope>NUCLEOTIDE SEQUENCE [LARGE SCALE GENOMIC DNA]</scope>
    <source>
        <strain evidence="5 6">UCD-FST 08-225</strain>
    </source>
</reference>
<keyword evidence="6" id="KW-1185">Reference proteome</keyword>
<sequence length="275" mass="29202">MSGVFNASRLAGKTVLITGASGGIGAATAILFARAGTNLILTARRQAQLDEVARAAAQAHKEGGTGKGGTFVTLTLDMQDRKAIKGLLDRVPDELRNVDVLVNNAGLVFGKEVVGEINEDEVDIMFNTNVLGLITLTQLLVREFKARNSGHVINLGSIAGKEPYAGGSIYTATKHAVDAFNGSLLRELVGWNIRVSQICPGMVETEFSVTRFRGDRSAANAVYDGLQPLVAEDIAEEIVWAASRPEHVNVADVLVFPTAQASATINHRGPLGQQK</sequence>
<evidence type="ECO:0000313" key="5">
    <source>
        <dbReference type="EMBL" id="TNY22175.1"/>
    </source>
</evidence>
<protein>
    <submittedName>
        <fullName evidence="5">NAD-P-binding protein</fullName>
    </submittedName>
</protein>
<dbReference type="Gene3D" id="3.40.50.720">
    <property type="entry name" value="NAD(P)-binding Rossmann-like Domain"/>
    <property type="match status" value="1"/>
</dbReference>
<dbReference type="PANTHER" id="PTHR42901:SF1">
    <property type="entry name" value="ALCOHOL DEHYDROGENASE"/>
    <property type="match status" value="1"/>
</dbReference>
<accession>A0A5C5FZT8</accession>
<evidence type="ECO:0000313" key="6">
    <source>
        <dbReference type="Proteomes" id="UP000311382"/>
    </source>
</evidence>
<evidence type="ECO:0000256" key="1">
    <source>
        <dbReference type="ARBA" id="ARBA00006484"/>
    </source>
</evidence>
<dbReference type="FunFam" id="3.40.50.720:FF:000047">
    <property type="entry name" value="NADP-dependent L-serine/L-allo-threonine dehydrogenase"/>
    <property type="match status" value="1"/>
</dbReference>
<name>A0A5C5FZT8_9BASI</name>